<keyword evidence="3" id="KW-1185">Reference proteome</keyword>
<gene>
    <name evidence="2" type="ORF">MFMK1_002575</name>
</gene>
<keyword evidence="2" id="KW-0808">Transferase</keyword>
<evidence type="ECO:0000313" key="3">
    <source>
        <dbReference type="Proteomes" id="UP001329915"/>
    </source>
</evidence>
<name>A0AAU0UNP9_9FIRM</name>
<dbReference type="Pfam" id="PF04230">
    <property type="entry name" value="PS_pyruv_trans"/>
    <property type="match status" value="1"/>
</dbReference>
<dbReference type="Proteomes" id="UP001329915">
    <property type="component" value="Chromosome"/>
</dbReference>
<evidence type="ECO:0000313" key="2">
    <source>
        <dbReference type="EMBL" id="WRO22736.1"/>
    </source>
</evidence>
<dbReference type="PANTHER" id="PTHR36836">
    <property type="entry name" value="COLANIC ACID BIOSYNTHESIS PROTEIN WCAK"/>
    <property type="match status" value="1"/>
</dbReference>
<dbReference type="RefSeq" id="WP_366922136.1">
    <property type="nucleotide sequence ID" value="NZ_CP121694.1"/>
</dbReference>
<dbReference type="AlphaFoldDB" id="A0AAU0UNP9"/>
<evidence type="ECO:0000259" key="1">
    <source>
        <dbReference type="Pfam" id="PF04230"/>
    </source>
</evidence>
<dbReference type="EMBL" id="CP121694">
    <property type="protein sequence ID" value="WRO22736.1"/>
    <property type="molecule type" value="Genomic_DNA"/>
</dbReference>
<proteinExistence type="predicted"/>
<dbReference type="PANTHER" id="PTHR36836:SF1">
    <property type="entry name" value="COLANIC ACID BIOSYNTHESIS PROTEIN WCAK"/>
    <property type="match status" value="1"/>
</dbReference>
<dbReference type="InterPro" id="IPR007345">
    <property type="entry name" value="Polysacch_pyruvyl_Trfase"/>
</dbReference>
<feature type="domain" description="Polysaccharide pyruvyl transferase" evidence="1">
    <location>
        <begin position="14"/>
        <end position="301"/>
    </location>
</feature>
<accession>A0AAU0UNP9</accession>
<reference evidence="2 3" key="1">
    <citation type="submission" date="2023-04" db="EMBL/GenBank/DDBJ databases">
        <authorList>
            <person name="Hsu D."/>
        </authorList>
    </citation>
    <scope>NUCLEOTIDE SEQUENCE [LARGE SCALE GENOMIC DNA]</scope>
    <source>
        <strain evidence="2 3">MK1</strain>
    </source>
</reference>
<dbReference type="KEGG" id="dbc:MFMK1_002575"/>
<organism evidence="2 3">
    <name type="scientific">Metallumcola ferriviriculae</name>
    <dbReference type="NCBI Taxonomy" id="3039180"/>
    <lineage>
        <taxon>Bacteria</taxon>
        <taxon>Bacillati</taxon>
        <taxon>Bacillota</taxon>
        <taxon>Clostridia</taxon>
        <taxon>Neomoorellales</taxon>
        <taxon>Desulfitibacteraceae</taxon>
        <taxon>Metallumcola</taxon>
    </lineage>
</organism>
<protein>
    <submittedName>
        <fullName evidence="2">Polysaccharide pyruvyl transferase family protein</fullName>
    </submittedName>
</protein>
<dbReference type="GO" id="GO:0016740">
    <property type="term" value="F:transferase activity"/>
    <property type="evidence" value="ECO:0007669"/>
    <property type="project" value="UniProtKB-KW"/>
</dbReference>
<sequence length="383" mass="44149">MNILICGWYGTETLGDRAILAGILKILGNTFQKGDVNVKIASLYPFLTKRTLIEDRNIYVSIAPGLNLTYFDVNNLGVLDREINATDLVVFGGGPIMDLMELEVIKYIFIKANKNRKPTAILGCGLGPLYRKQFKNTAKEILKHSNLVIFRDKKSVESSKELLKDPMIQFNYSHDPAILAGYQYKLHKQETRGTLKNYIAVNVRQFQNIGFRADKYVSETKIIELLEDVSKKYGMVKLIPMHTYGIGGDDRYYLTKLQNETKSENIEVVHKPMNLYQLFDIYSEAEACIGMRYHSVVFQTLLNGNNYILDYTDKKNGKISAFIKLFDTTNFYGDRYINVLEDTPSDKFLEIKEVLERNKHFNFESYIYEETLDKYVKLLKSIT</sequence>